<accession>A0A4S2MAB5</accession>
<feature type="transmembrane region" description="Helical" evidence="1">
    <location>
        <begin position="65"/>
        <end position="90"/>
    </location>
</feature>
<gene>
    <name evidence="3" type="ORF">CRM22_001545</name>
</gene>
<sequence length="101" mass="11004">MGFNVFGLFFITVLHITIRRASADYCGTVSCDVGKTFLHNTYCCTTSSGALDCCKTFRWEPITFTVLGCVAAVIIVFVICCCCCGCCGCLRELCCCCCKKN</sequence>
<protein>
    <recommendedName>
        <fullName evidence="5">Cysteine and tyrosine-rich protein 1</fullName>
    </recommendedName>
</protein>
<keyword evidence="1" id="KW-1133">Transmembrane helix</keyword>
<organism evidence="3 4">
    <name type="scientific">Opisthorchis felineus</name>
    <dbReference type="NCBI Taxonomy" id="147828"/>
    <lineage>
        <taxon>Eukaryota</taxon>
        <taxon>Metazoa</taxon>
        <taxon>Spiralia</taxon>
        <taxon>Lophotrochozoa</taxon>
        <taxon>Platyhelminthes</taxon>
        <taxon>Trematoda</taxon>
        <taxon>Digenea</taxon>
        <taxon>Opisthorchiida</taxon>
        <taxon>Opisthorchiata</taxon>
        <taxon>Opisthorchiidae</taxon>
        <taxon>Opisthorchis</taxon>
    </lineage>
</organism>
<evidence type="ECO:0000256" key="1">
    <source>
        <dbReference type="SAM" id="Phobius"/>
    </source>
</evidence>
<name>A0A4S2MAB5_OPIFE</name>
<keyword evidence="4" id="KW-1185">Reference proteome</keyword>
<evidence type="ECO:0000256" key="2">
    <source>
        <dbReference type="SAM" id="SignalP"/>
    </source>
</evidence>
<reference evidence="3 4" key="1">
    <citation type="journal article" date="2019" name="BMC Genomics">
        <title>New insights from Opisthorchis felineus genome: update on genomics of the epidemiologically important liver flukes.</title>
        <authorList>
            <person name="Ershov N.I."/>
            <person name="Mordvinov V.A."/>
            <person name="Prokhortchouk E.B."/>
            <person name="Pakharukova M.Y."/>
            <person name="Gunbin K.V."/>
            <person name="Ustyantsev K."/>
            <person name="Genaev M.A."/>
            <person name="Blinov A.G."/>
            <person name="Mazur A."/>
            <person name="Boulygina E."/>
            <person name="Tsygankova S."/>
            <person name="Khrameeva E."/>
            <person name="Chekanov N."/>
            <person name="Fan G."/>
            <person name="Xiao A."/>
            <person name="Zhang H."/>
            <person name="Xu X."/>
            <person name="Yang H."/>
            <person name="Solovyev V."/>
            <person name="Lee S.M."/>
            <person name="Liu X."/>
            <person name="Afonnikov D.A."/>
            <person name="Skryabin K.G."/>
        </authorList>
    </citation>
    <scope>NUCLEOTIDE SEQUENCE [LARGE SCALE GENOMIC DNA]</scope>
    <source>
        <strain evidence="3">AK-0245</strain>
        <tissue evidence="3">Whole organism</tissue>
    </source>
</reference>
<comment type="caution">
    <text evidence="3">The sequence shown here is derived from an EMBL/GenBank/DDBJ whole genome shotgun (WGS) entry which is preliminary data.</text>
</comment>
<evidence type="ECO:0000313" key="3">
    <source>
        <dbReference type="EMBL" id="TGZ73386.1"/>
    </source>
</evidence>
<dbReference type="OrthoDB" id="6271205at2759"/>
<keyword evidence="1" id="KW-0472">Membrane</keyword>
<feature type="chain" id="PRO_5020279219" description="Cysteine and tyrosine-rich protein 1" evidence="2">
    <location>
        <begin position="24"/>
        <end position="101"/>
    </location>
</feature>
<dbReference type="AlphaFoldDB" id="A0A4S2MAB5"/>
<evidence type="ECO:0008006" key="5">
    <source>
        <dbReference type="Google" id="ProtNLM"/>
    </source>
</evidence>
<proteinExistence type="predicted"/>
<feature type="signal peptide" evidence="2">
    <location>
        <begin position="1"/>
        <end position="23"/>
    </location>
</feature>
<evidence type="ECO:0000313" key="4">
    <source>
        <dbReference type="Proteomes" id="UP000308267"/>
    </source>
</evidence>
<dbReference type="Proteomes" id="UP000308267">
    <property type="component" value="Unassembled WGS sequence"/>
</dbReference>
<dbReference type="EMBL" id="SJOL01002771">
    <property type="protein sequence ID" value="TGZ73386.1"/>
    <property type="molecule type" value="Genomic_DNA"/>
</dbReference>
<keyword evidence="1" id="KW-0812">Transmembrane</keyword>
<keyword evidence="2" id="KW-0732">Signal</keyword>